<feature type="compositionally biased region" description="Low complexity" evidence="1">
    <location>
        <begin position="637"/>
        <end position="648"/>
    </location>
</feature>
<feature type="region of interest" description="Disordered" evidence="1">
    <location>
        <begin position="1"/>
        <end position="23"/>
    </location>
</feature>
<comment type="caution">
    <text evidence="2">The sequence shown here is derived from an EMBL/GenBank/DDBJ whole genome shotgun (WGS) entry which is preliminary data.</text>
</comment>
<feature type="region of interest" description="Disordered" evidence="1">
    <location>
        <begin position="40"/>
        <end position="114"/>
    </location>
</feature>
<gene>
    <name evidence="2" type="ORF">B0H66DRAFT_528378</name>
</gene>
<feature type="region of interest" description="Disordered" evidence="1">
    <location>
        <begin position="787"/>
        <end position="851"/>
    </location>
</feature>
<feature type="region of interest" description="Disordered" evidence="1">
    <location>
        <begin position="532"/>
        <end position="727"/>
    </location>
</feature>
<evidence type="ECO:0000256" key="1">
    <source>
        <dbReference type="SAM" id="MobiDB-lite"/>
    </source>
</evidence>
<dbReference type="AlphaFoldDB" id="A0AAE0ITN1"/>
<evidence type="ECO:0000313" key="2">
    <source>
        <dbReference type="EMBL" id="KAK3331043.1"/>
    </source>
</evidence>
<feature type="region of interest" description="Disordered" evidence="1">
    <location>
        <begin position="295"/>
        <end position="430"/>
    </location>
</feature>
<feature type="compositionally biased region" description="Low complexity" evidence="1">
    <location>
        <begin position="705"/>
        <end position="727"/>
    </location>
</feature>
<feature type="compositionally biased region" description="Basic and acidic residues" evidence="1">
    <location>
        <begin position="681"/>
        <end position="690"/>
    </location>
</feature>
<feature type="compositionally biased region" description="Basic and acidic residues" evidence="1">
    <location>
        <begin position="295"/>
        <end position="314"/>
    </location>
</feature>
<accession>A0AAE0ITN1</accession>
<keyword evidence="3" id="KW-1185">Reference proteome</keyword>
<feature type="compositionally biased region" description="Polar residues" evidence="1">
    <location>
        <begin position="208"/>
        <end position="220"/>
    </location>
</feature>
<feature type="region of interest" description="Disordered" evidence="1">
    <location>
        <begin position="208"/>
        <end position="260"/>
    </location>
</feature>
<feature type="compositionally biased region" description="Basic and acidic residues" evidence="1">
    <location>
        <begin position="339"/>
        <end position="349"/>
    </location>
</feature>
<feature type="compositionally biased region" description="Basic and acidic residues" evidence="1">
    <location>
        <begin position="104"/>
        <end position="114"/>
    </location>
</feature>
<organism evidence="2 3">
    <name type="scientific">Apodospora peruviana</name>
    <dbReference type="NCBI Taxonomy" id="516989"/>
    <lineage>
        <taxon>Eukaryota</taxon>
        <taxon>Fungi</taxon>
        <taxon>Dikarya</taxon>
        <taxon>Ascomycota</taxon>
        <taxon>Pezizomycotina</taxon>
        <taxon>Sordariomycetes</taxon>
        <taxon>Sordariomycetidae</taxon>
        <taxon>Sordariales</taxon>
        <taxon>Lasiosphaeriaceae</taxon>
        <taxon>Apodospora</taxon>
    </lineage>
</organism>
<feature type="compositionally biased region" description="Polar residues" evidence="1">
    <location>
        <begin position="1"/>
        <end position="13"/>
    </location>
</feature>
<proteinExistence type="predicted"/>
<feature type="compositionally biased region" description="Polar residues" evidence="1">
    <location>
        <begin position="42"/>
        <end position="53"/>
    </location>
</feature>
<reference evidence="2" key="1">
    <citation type="journal article" date="2023" name="Mol. Phylogenet. Evol.">
        <title>Genome-scale phylogeny and comparative genomics of the fungal order Sordariales.</title>
        <authorList>
            <person name="Hensen N."/>
            <person name="Bonometti L."/>
            <person name="Westerberg I."/>
            <person name="Brannstrom I.O."/>
            <person name="Guillou S."/>
            <person name="Cros-Aarteil S."/>
            <person name="Calhoun S."/>
            <person name="Haridas S."/>
            <person name="Kuo A."/>
            <person name="Mondo S."/>
            <person name="Pangilinan J."/>
            <person name="Riley R."/>
            <person name="LaButti K."/>
            <person name="Andreopoulos B."/>
            <person name="Lipzen A."/>
            <person name="Chen C."/>
            <person name="Yan M."/>
            <person name="Daum C."/>
            <person name="Ng V."/>
            <person name="Clum A."/>
            <person name="Steindorff A."/>
            <person name="Ohm R.A."/>
            <person name="Martin F."/>
            <person name="Silar P."/>
            <person name="Natvig D.O."/>
            <person name="Lalanne C."/>
            <person name="Gautier V."/>
            <person name="Ament-Velasquez S.L."/>
            <person name="Kruys A."/>
            <person name="Hutchinson M.I."/>
            <person name="Powell A.J."/>
            <person name="Barry K."/>
            <person name="Miller A.N."/>
            <person name="Grigoriev I.V."/>
            <person name="Debuchy R."/>
            <person name="Gladieux P."/>
            <person name="Hiltunen Thoren M."/>
            <person name="Johannesson H."/>
        </authorList>
    </citation>
    <scope>NUCLEOTIDE SEQUENCE</scope>
    <source>
        <strain evidence="2">CBS 118394</strain>
    </source>
</reference>
<feature type="compositionally biased region" description="Low complexity" evidence="1">
    <location>
        <begin position="412"/>
        <end position="423"/>
    </location>
</feature>
<reference evidence="2" key="2">
    <citation type="submission" date="2023-06" db="EMBL/GenBank/DDBJ databases">
        <authorList>
            <consortium name="Lawrence Berkeley National Laboratory"/>
            <person name="Haridas S."/>
            <person name="Hensen N."/>
            <person name="Bonometti L."/>
            <person name="Westerberg I."/>
            <person name="Brannstrom I.O."/>
            <person name="Guillou S."/>
            <person name="Cros-Aarteil S."/>
            <person name="Calhoun S."/>
            <person name="Kuo A."/>
            <person name="Mondo S."/>
            <person name="Pangilinan J."/>
            <person name="Riley R."/>
            <person name="Labutti K."/>
            <person name="Andreopoulos B."/>
            <person name="Lipzen A."/>
            <person name="Chen C."/>
            <person name="Yanf M."/>
            <person name="Daum C."/>
            <person name="Ng V."/>
            <person name="Clum A."/>
            <person name="Steindorff A."/>
            <person name="Ohm R."/>
            <person name="Martin F."/>
            <person name="Silar P."/>
            <person name="Natvig D."/>
            <person name="Lalanne C."/>
            <person name="Gautier V."/>
            <person name="Ament-Velasquez S.L."/>
            <person name="Kruys A."/>
            <person name="Hutchinson M.I."/>
            <person name="Powell A.J."/>
            <person name="Barry K."/>
            <person name="Miller A.N."/>
            <person name="Grigoriev I.V."/>
            <person name="Debuchy R."/>
            <person name="Gladieux P."/>
            <person name="Thoren M.H."/>
            <person name="Johannesson H."/>
        </authorList>
    </citation>
    <scope>NUCLEOTIDE SEQUENCE</scope>
    <source>
        <strain evidence="2">CBS 118394</strain>
    </source>
</reference>
<feature type="compositionally biased region" description="Acidic residues" evidence="1">
    <location>
        <begin position="94"/>
        <end position="103"/>
    </location>
</feature>
<dbReference type="EMBL" id="JAUEDM010000001">
    <property type="protein sequence ID" value="KAK3331043.1"/>
    <property type="molecule type" value="Genomic_DNA"/>
</dbReference>
<dbReference type="Proteomes" id="UP001283341">
    <property type="component" value="Unassembled WGS sequence"/>
</dbReference>
<evidence type="ECO:0000313" key="3">
    <source>
        <dbReference type="Proteomes" id="UP001283341"/>
    </source>
</evidence>
<feature type="compositionally biased region" description="Basic and acidic residues" evidence="1">
    <location>
        <begin position="359"/>
        <end position="370"/>
    </location>
</feature>
<sequence length="851" mass="88049">MATNKYRTATQTRRGVRSGLAEHDDFEGLPVRQWRQEWVNIAPTSPAESTQPNDPFANDLPYGMPKDTPLLPPHSQELLHAARSGRLYKRPTPAEEDDPEPDAAETKGDKKDSDVVEKGFMVKTWKQIPRNVEGPAVSHLAKRHKNTVTLPSKATMATHIVGSGLTATRHTVRRIDAAGNPYEQTVTVADGQKVDGEIISTTIVPLQSANSEQLAQQQATPVRRRPPPPKRKAKGPGRGRKKAKLPLPLPSGAAPAGGQHVAAENGVAAVKTEGANSDVSNVAAGSTCFTVADHEQEQAVKIEDNEDSANHDSEMADNSAMQSEDEEGDEGDEAEDEAERGAEEGSADRDVEETQTPEVESRNEQDHDQDVEMEDSESSEVIRPSSIEEPDEPRRSTSEEEYTVPKARFQAPPSLGNLGPPLGATHLVSPRLEGSPLKNVIVQSPTDQSPMVSPHGASGASGLFAAATSFAEIAASIPKESDGAENTAGAAVGLLLVTVSDTALEGATVSDGLTGLGSSEAVDSAMDFSTDADKTAAVQAPDSATVPEPLKTGSLPGEPTVDDAQNPVAASDVGVPEAPDAMQADQQQPPRPPAEGISAQTSLQEPQPTPSVEEAQKQTTINNEEKERKLASTMTDVAVKSEAAVAESEVFERREPPDSPALLPTAAAEDEDDGLNLLGSLERELDRQEGVSRAPSTGSGRSGVEQQETTAAAGTAQKPEAAAAAITSDVATVVSAPADTNVGTGGIEAAVADDAAGADANNVLAEAAAAASPSAADGDVEMADLPPAVDAPPSVTAASASDTAAADGASVAQPVDQKNEDAASEDKGAEAAGGSGVAMEATDMTGGAIPE</sequence>
<evidence type="ECO:0008006" key="4">
    <source>
        <dbReference type="Google" id="ProtNLM"/>
    </source>
</evidence>
<feature type="compositionally biased region" description="Acidic residues" evidence="1">
    <location>
        <begin position="323"/>
        <end position="338"/>
    </location>
</feature>
<name>A0AAE0ITN1_9PEZI</name>
<protein>
    <recommendedName>
        <fullName evidence="4">Apopolysialoglycoprotein</fullName>
    </recommendedName>
</protein>
<feature type="compositionally biased region" description="Basic residues" evidence="1">
    <location>
        <begin position="222"/>
        <end position="244"/>
    </location>
</feature>
<feature type="compositionally biased region" description="Low complexity" evidence="1">
    <location>
        <begin position="576"/>
        <end position="588"/>
    </location>
</feature>
<feature type="compositionally biased region" description="Low complexity" evidence="1">
    <location>
        <begin position="787"/>
        <end position="812"/>
    </location>
</feature>
<feature type="compositionally biased region" description="Basic and acidic residues" evidence="1">
    <location>
        <begin position="817"/>
        <end position="829"/>
    </location>
</feature>